<accession>A0A518DTK1</accession>
<dbReference type="AlphaFoldDB" id="A0A518DTK1"/>
<feature type="coiled-coil region" evidence="1">
    <location>
        <begin position="96"/>
        <end position="123"/>
    </location>
</feature>
<dbReference type="RefSeq" id="WP_145053939.1">
    <property type="nucleotide sequence ID" value="NZ_CP036433.1"/>
</dbReference>
<evidence type="ECO:0000256" key="1">
    <source>
        <dbReference type="SAM" id="Coils"/>
    </source>
</evidence>
<sequence length="303" mass="34694">MSDDFSQQLMDETLAIRLRRSQFGVRRSIKGGVHQSISDSVSADKKFISASKKLLDTRNQKYRAVTAIMSAAASTWKDSTIPYPEDGIRLIRRDAVQAFSDQMTRYQQQLDQALAALDEEYQTLRWDARERLGDLFDPNDYPGSITGEFTIDWEPVTFDTAEYLRELSPRLYEEQCRRIQSRFDEAVQMAEQAFMDEFQKLVAHLTERLTPGDDGRIKQFKPSTIENLSAFFDRFSALSVRSNRDLDALVATAQELVSDCGGYDSLHDSEGLRNAVRIQMERIQGGIDELIVNKPSRAFRFDD</sequence>
<evidence type="ECO:0000313" key="2">
    <source>
        <dbReference type="EMBL" id="QDU95171.1"/>
    </source>
</evidence>
<keyword evidence="1" id="KW-0175">Coiled coil</keyword>
<dbReference type="OrthoDB" id="247764at2"/>
<name>A0A518DTK1_9BACT</name>
<keyword evidence="3" id="KW-1185">Reference proteome</keyword>
<organism evidence="2 3">
    <name type="scientific">Lignipirellula cremea</name>
    <dbReference type="NCBI Taxonomy" id="2528010"/>
    <lineage>
        <taxon>Bacteria</taxon>
        <taxon>Pseudomonadati</taxon>
        <taxon>Planctomycetota</taxon>
        <taxon>Planctomycetia</taxon>
        <taxon>Pirellulales</taxon>
        <taxon>Pirellulaceae</taxon>
        <taxon>Lignipirellula</taxon>
    </lineage>
</organism>
<dbReference type="KEGG" id="lcre:Pla8534_29830"/>
<dbReference type="Proteomes" id="UP000317648">
    <property type="component" value="Chromosome"/>
</dbReference>
<protein>
    <submittedName>
        <fullName evidence="2">Uncharacterized protein</fullName>
    </submittedName>
</protein>
<evidence type="ECO:0000313" key="3">
    <source>
        <dbReference type="Proteomes" id="UP000317648"/>
    </source>
</evidence>
<reference evidence="2 3" key="1">
    <citation type="submission" date="2019-02" db="EMBL/GenBank/DDBJ databases">
        <title>Deep-cultivation of Planctomycetes and their phenomic and genomic characterization uncovers novel biology.</title>
        <authorList>
            <person name="Wiegand S."/>
            <person name="Jogler M."/>
            <person name="Boedeker C."/>
            <person name="Pinto D."/>
            <person name="Vollmers J."/>
            <person name="Rivas-Marin E."/>
            <person name="Kohn T."/>
            <person name="Peeters S.H."/>
            <person name="Heuer A."/>
            <person name="Rast P."/>
            <person name="Oberbeckmann S."/>
            <person name="Bunk B."/>
            <person name="Jeske O."/>
            <person name="Meyerdierks A."/>
            <person name="Storesund J.E."/>
            <person name="Kallscheuer N."/>
            <person name="Luecker S."/>
            <person name="Lage O.M."/>
            <person name="Pohl T."/>
            <person name="Merkel B.J."/>
            <person name="Hornburger P."/>
            <person name="Mueller R.-W."/>
            <person name="Bruemmer F."/>
            <person name="Labrenz M."/>
            <person name="Spormann A.M."/>
            <person name="Op den Camp H."/>
            <person name="Overmann J."/>
            <person name="Amann R."/>
            <person name="Jetten M.S.M."/>
            <person name="Mascher T."/>
            <person name="Medema M.H."/>
            <person name="Devos D.P."/>
            <person name="Kaster A.-K."/>
            <person name="Ovreas L."/>
            <person name="Rohde M."/>
            <person name="Galperin M.Y."/>
            <person name="Jogler C."/>
        </authorList>
    </citation>
    <scope>NUCLEOTIDE SEQUENCE [LARGE SCALE GENOMIC DNA]</scope>
    <source>
        <strain evidence="2 3">Pla85_3_4</strain>
    </source>
</reference>
<gene>
    <name evidence="2" type="ORF">Pla8534_29830</name>
</gene>
<proteinExistence type="predicted"/>
<dbReference type="EMBL" id="CP036433">
    <property type="protein sequence ID" value="QDU95171.1"/>
    <property type="molecule type" value="Genomic_DNA"/>
</dbReference>